<gene>
    <name evidence="1" type="ORF">B7C42_08399</name>
</gene>
<evidence type="ECO:0000313" key="2">
    <source>
        <dbReference type="Proteomes" id="UP000215506"/>
    </source>
</evidence>
<sequence length="69" mass="7513">MPAVVETAMCGGFFGFSDLLKPSNSLMLRPSWAIEMRAPLQASCEEPPPMDTKLSQPCCWYSATASITL</sequence>
<dbReference type="Proteomes" id="UP000215506">
    <property type="component" value="Unassembled WGS sequence"/>
</dbReference>
<dbReference type="AlphaFoldDB" id="A0A231GSC5"/>
<evidence type="ECO:0000313" key="1">
    <source>
        <dbReference type="EMBL" id="OXR39533.1"/>
    </source>
</evidence>
<comment type="caution">
    <text evidence="1">The sequence shown here is derived from an EMBL/GenBank/DDBJ whole genome shotgun (WGS) entry which is preliminary data.</text>
</comment>
<name>A0A231GSC5_9NOCA</name>
<dbReference type="EMBL" id="NGAF01000729">
    <property type="protein sequence ID" value="OXR39533.1"/>
    <property type="molecule type" value="Genomic_DNA"/>
</dbReference>
<keyword evidence="2" id="KW-1185">Reference proteome</keyword>
<organism evidence="1 2">
    <name type="scientific">Nocardia cerradoensis</name>
    <dbReference type="NCBI Taxonomy" id="85688"/>
    <lineage>
        <taxon>Bacteria</taxon>
        <taxon>Bacillati</taxon>
        <taxon>Actinomycetota</taxon>
        <taxon>Actinomycetes</taxon>
        <taxon>Mycobacteriales</taxon>
        <taxon>Nocardiaceae</taxon>
        <taxon>Nocardia</taxon>
    </lineage>
</organism>
<proteinExistence type="predicted"/>
<accession>A0A231GSC5</accession>
<reference evidence="1 2" key="1">
    <citation type="submission" date="2017-07" db="EMBL/GenBank/DDBJ databases">
        <title>First draft Genome Sequence of Nocardia cerradoensis isolated from human infection.</title>
        <authorList>
            <person name="Carrasco G."/>
        </authorList>
    </citation>
    <scope>NUCLEOTIDE SEQUENCE [LARGE SCALE GENOMIC DNA]</scope>
    <source>
        <strain evidence="1 2">CNM20130759</strain>
    </source>
</reference>
<protein>
    <submittedName>
        <fullName evidence="1">Uncharacterized protein</fullName>
    </submittedName>
</protein>